<name>A0A098LY61_PYTRG</name>
<dbReference type="Gene3D" id="2.10.60.10">
    <property type="entry name" value="CD59"/>
    <property type="match status" value="1"/>
</dbReference>
<evidence type="ECO:0000256" key="1">
    <source>
        <dbReference type="ARBA" id="ARBA00004613"/>
    </source>
</evidence>
<dbReference type="GO" id="GO:0005576">
    <property type="term" value="C:extracellular region"/>
    <property type="evidence" value="ECO:0007669"/>
    <property type="project" value="UniProtKB-SubCell"/>
</dbReference>
<dbReference type="EMBL" id="GBIC01000039">
    <property type="protein sequence ID" value="JAC94904.1"/>
    <property type="molecule type" value="mRNA"/>
</dbReference>
<evidence type="ECO:0000256" key="2">
    <source>
        <dbReference type="ARBA" id="ARBA00022525"/>
    </source>
</evidence>
<dbReference type="Pfam" id="PF21947">
    <property type="entry name" value="Toxin_cobra-type"/>
    <property type="match status" value="1"/>
</dbReference>
<keyword evidence="3" id="KW-1015">Disulfide bond</keyword>
<evidence type="ECO:0000313" key="5">
    <source>
        <dbReference type="EMBL" id="JAC94904.1"/>
    </source>
</evidence>
<protein>
    <submittedName>
        <fullName evidence="5">Three finger toxin</fullName>
    </submittedName>
</protein>
<accession>A0A098LY61</accession>
<evidence type="ECO:0000256" key="3">
    <source>
        <dbReference type="ARBA" id="ARBA00023157"/>
    </source>
</evidence>
<dbReference type="InterPro" id="IPR054131">
    <property type="entry name" value="Toxin_cobra-type"/>
</dbReference>
<organism evidence="5">
    <name type="scientific">Python regius</name>
    <name type="common">Ball python</name>
    <name type="synonym">Boa regia</name>
    <dbReference type="NCBI Taxonomy" id="51751"/>
    <lineage>
        <taxon>Eukaryota</taxon>
        <taxon>Metazoa</taxon>
        <taxon>Chordata</taxon>
        <taxon>Craniata</taxon>
        <taxon>Vertebrata</taxon>
        <taxon>Euteleostomi</taxon>
        <taxon>Lepidosauria</taxon>
        <taxon>Squamata</taxon>
        <taxon>Bifurcata</taxon>
        <taxon>Unidentata</taxon>
        <taxon>Episquamata</taxon>
        <taxon>Toxicofera</taxon>
        <taxon>Serpentes</taxon>
        <taxon>Henophidia</taxon>
        <taxon>Pythonidae</taxon>
        <taxon>Python</taxon>
    </lineage>
</organism>
<reference evidence="5" key="1">
    <citation type="journal article" date="2014" name="Toxicon">
        <title>Testing the Toxicofera: comparative transcriptomics casts doubt on the single, early evolution of the reptile venom system.</title>
        <authorList>
            <person name="Hargreaves A.D."/>
            <person name="Swain M.T."/>
            <person name="Logan D.W."/>
            <person name="Mulley J.F."/>
        </authorList>
    </citation>
    <scope>NUCLEOTIDE SEQUENCE</scope>
    <source>
        <tissue evidence="5">Scent gland</tissue>
    </source>
</reference>
<dbReference type="SUPFAM" id="SSF57302">
    <property type="entry name" value="Snake toxin-like"/>
    <property type="match status" value="1"/>
</dbReference>
<dbReference type="SMR" id="A0A098LY61"/>
<feature type="signal peptide" evidence="4">
    <location>
        <begin position="1"/>
        <end position="21"/>
    </location>
</feature>
<dbReference type="InterPro" id="IPR045860">
    <property type="entry name" value="Snake_toxin-like_sf"/>
</dbReference>
<dbReference type="InterPro" id="IPR003571">
    <property type="entry name" value="Snake_3FTx"/>
</dbReference>
<sequence>MKTLLLSLVVVTFVCLEPGYTIVCRSCTGLLCATFKTCPDAQACYQMWKDTDILKLNLVKGCAANCTLPAPGERYLYCSKDKCN</sequence>
<evidence type="ECO:0000256" key="4">
    <source>
        <dbReference type="SAM" id="SignalP"/>
    </source>
</evidence>
<keyword evidence="4" id="KW-0732">Signal</keyword>
<dbReference type="AlphaFoldDB" id="A0A098LY61"/>
<proteinExistence type="evidence at transcript level"/>
<comment type="subcellular location">
    <subcellularLocation>
        <location evidence="1">Secreted</location>
    </subcellularLocation>
</comment>
<dbReference type="CDD" id="cd00206">
    <property type="entry name" value="TFP_snake_toxin"/>
    <property type="match status" value="1"/>
</dbReference>
<keyword evidence="2" id="KW-0964">Secreted</keyword>
<dbReference type="GO" id="GO:0090729">
    <property type="term" value="F:toxin activity"/>
    <property type="evidence" value="ECO:0007669"/>
    <property type="project" value="InterPro"/>
</dbReference>
<feature type="chain" id="PRO_5001937838" evidence="4">
    <location>
        <begin position="22"/>
        <end position="84"/>
    </location>
</feature>